<dbReference type="SMART" id="SM00698">
    <property type="entry name" value="MORN"/>
    <property type="match status" value="3"/>
</dbReference>
<protein>
    <recommendedName>
        <fullName evidence="5">MORN repeat protein</fullName>
    </recommendedName>
</protein>
<organism evidence="3 4">
    <name type="scientific">Paramecium octaurelia</name>
    <dbReference type="NCBI Taxonomy" id="43137"/>
    <lineage>
        <taxon>Eukaryota</taxon>
        <taxon>Sar</taxon>
        <taxon>Alveolata</taxon>
        <taxon>Ciliophora</taxon>
        <taxon>Intramacronucleata</taxon>
        <taxon>Oligohymenophorea</taxon>
        <taxon>Peniculida</taxon>
        <taxon>Parameciidae</taxon>
        <taxon>Paramecium</taxon>
    </lineage>
</organism>
<evidence type="ECO:0008006" key="5">
    <source>
        <dbReference type="Google" id="ProtNLM"/>
    </source>
</evidence>
<evidence type="ECO:0000313" key="4">
    <source>
        <dbReference type="Proteomes" id="UP000683925"/>
    </source>
</evidence>
<dbReference type="OMA" id="HEVNSQF"/>
<sequence>MQSTNPSSPLRPSTASPSKSIGPYRTIITTYAPFTTLQKNSKVEDSPIKQVKPFHDDKLIKSTKLIKPNRQLSKSHSKSSDKIIIKDIKDESQYIGSYNGKVREGFGKLFNAQGILVYEGQWFNDQQHGNGILYNHEVNSQFTKYVGQFQYGYKYGAAIEYYRDGSMYVGNFESDCRNGMGQLTKKNGEKLNGLWLKECQSNLKCDQQIQTFTMQLIQQIDRWKIKRQFKNGKVYLFKIYSQTRKILDEKGKYENYLEISKQIWKLLKVLPRGLESLFTIDQQLVLVLSNIYRASSVWKNVKLKK</sequence>
<evidence type="ECO:0000313" key="3">
    <source>
        <dbReference type="EMBL" id="CAD8198309.1"/>
    </source>
</evidence>
<dbReference type="PANTHER" id="PTHR43215">
    <property type="entry name" value="RADIAL SPOKE HEAD 1 HOMOLOG"/>
    <property type="match status" value="1"/>
</dbReference>
<evidence type="ECO:0000256" key="2">
    <source>
        <dbReference type="SAM" id="MobiDB-lite"/>
    </source>
</evidence>
<dbReference type="OrthoDB" id="308325at2759"/>
<dbReference type="PANTHER" id="PTHR43215:SF14">
    <property type="entry name" value="RADIAL SPOKE HEAD 1 HOMOLOG"/>
    <property type="match status" value="1"/>
</dbReference>
<proteinExistence type="predicted"/>
<dbReference type="AlphaFoldDB" id="A0A8S1XBG5"/>
<evidence type="ECO:0000256" key="1">
    <source>
        <dbReference type="ARBA" id="ARBA00022737"/>
    </source>
</evidence>
<keyword evidence="4" id="KW-1185">Reference proteome</keyword>
<feature type="region of interest" description="Disordered" evidence="2">
    <location>
        <begin position="1"/>
        <end position="21"/>
    </location>
</feature>
<gene>
    <name evidence="3" type="ORF">POCTA_138.1.T1160149</name>
</gene>
<name>A0A8S1XBG5_PAROT</name>
<keyword evidence="1" id="KW-0677">Repeat</keyword>
<accession>A0A8S1XBG5</accession>
<dbReference type="InterPro" id="IPR003409">
    <property type="entry name" value="MORN"/>
</dbReference>
<feature type="compositionally biased region" description="Polar residues" evidence="2">
    <location>
        <begin position="1"/>
        <end position="19"/>
    </location>
</feature>
<dbReference type="Proteomes" id="UP000683925">
    <property type="component" value="Unassembled WGS sequence"/>
</dbReference>
<dbReference type="EMBL" id="CAJJDP010000116">
    <property type="protein sequence ID" value="CAD8198309.1"/>
    <property type="molecule type" value="Genomic_DNA"/>
</dbReference>
<comment type="caution">
    <text evidence="3">The sequence shown here is derived from an EMBL/GenBank/DDBJ whole genome shotgun (WGS) entry which is preliminary data.</text>
</comment>
<reference evidence="3" key="1">
    <citation type="submission" date="2021-01" db="EMBL/GenBank/DDBJ databases">
        <authorList>
            <consortium name="Genoscope - CEA"/>
            <person name="William W."/>
        </authorList>
    </citation>
    <scope>NUCLEOTIDE SEQUENCE</scope>
</reference>